<dbReference type="STRING" id="118168.MC7420_3242"/>
<dbReference type="Proteomes" id="UP000003835">
    <property type="component" value="Unassembled WGS sequence"/>
</dbReference>
<evidence type="ECO:0000313" key="1">
    <source>
        <dbReference type="EMBL" id="EDX72796.1"/>
    </source>
</evidence>
<accession>B4VYY8</accession>
<sequence>MNPFVGVCQDLLTETELRELVEQLATAPSYYFLRWSHQVSGIVDKLPDDFPSPEGQMFNCDRELRWKCQNDRYSVLVLSNTGEVPGFKSIIDDPEYASESEDKSYWKTEQRPAYGYSTTETRFPRSLIYPQSLDVSNSVSNQPKLAQRYFIAQPTATVHFVALTVELPNS</sequence>
<name>B4VYY8_9CYAN</name>
<keyword evidence="2" id="KW-1185">Reference proteome</keyword>
<dbReference type="OrthoDB" id="573397at2"/>
<reference evidence="1 2" key="1">
    <citation type="submission" date="2008-07" db="EMBL/GenBank/DDBJ databases">
        <authorList>
            <person name="Tandeau de Marsac N."/>
            <person name="Ferriera S."/>
            <person name="Johnson J."/>
            <person name="Kravitz S."/>
            <person name="Beeson K."/>
            <person name="Sutton G."/>
            <person name="Rogers Y.-H."/>
            <person name="Friedman R."/>
            <person name="Frazier M."/>
            <person name="Venter J.C."/>
        </authorList>
    </citation>
    <scope>NUCLEOTIDE SEQUENCE [LARGE SCALE GENOMIC DNA]</scope>
    <source>
        <strain evidence="1 2">PCC 7420</strain>
    </source>
</reference>
<protein>
    <submittedName>
        <fullName evidence="1">Uncharacterized protein</fullName>
    </submittedName>
</protein>
<dbReference type="EMBL" id="DS989861">
    <property type="protein sequence ID" value="EDX72796.1"/>
    <property type="molecule type" value="Genomic_DNA"/>
</dbReference>
<evidence type="ECO:0000313" key="2">
    <source>
        <dbReference type="Proteomes" id="UP000003835"/>
    </source>
</evidence>
<dbReference type="HOGENOM" id="CLU_139134_0_0_3"/>
<dbReference type="AlphaFoldDB" id="B4VYY8"/>
<organism evidence="1 2">
    <name type="scientific">Coleofasciculus chthonoplastes PCC 7420</name>
    <dbReference type="NCBI Taxonomy" id="118168"/>
    <lineage>
        <taxon>Bacteria</taxon>
        <taxon>Bacillati</taxon>
        <taxon>Cyanobacteriota</taxon>
        <taxon>Cyanophyceae</taxon>
        <taxon>Coleofasciculales</taxon>
        <taxon>Coleofasciculaceae</taxon>
        <taxon>Coleofasciculus</taxon>
    </lineage>
</organism>
<dbReference type="eggNOG" id="ENOG5032WZS">
    <property type="taxonomic scope" value="Bacteria"/>
</dbReference>
<gene>
    <name evidence="1" type="ORF">MC7420_3242</name>
</gene>
<proteinExistence type="predicted"/>
<dbReference type="RefSeq" id="WP_006103926.1">
    <property type="nucleotide sequence ID" value="NZ_DS989861.1"/>
</dbReference>